<dbReference type="InterPro" id="IPR000160">
    <property type="entry name" value="GGDEF_dom"/>
</dbReference>
<gene>
    <name evidence="2" type="ORF">ACFSR0_11700</name>
</gene>
<proteinExistence type="predicted"/>
<dbReference type="InterPro" id="IPR051319">
    <property type="entry name" value="Oligoribo/pAp-PDE_c-di-AMP_PDE"/>
</dbReference>
<dbReference type="EMBL" id="JBHUMO010000072">
    <property type="protein sequence ID" value="MFD2730039.1"/>
    <property type="molecule type" value="Genomic_DNA"/>
</dbReference>
<accession>A0ABW5TLS6</accession>
<dbReference type="Pfam" id="PF24898">
    <property type="entry name" value="GGDEF_GdpP"/>
    <property type="match status" value="1"/>
</dbReference>
<dbReference type="PANTHER" id="PTHR47618:SF2">
    <property type="entry name" value="CYCLIC-DI-AMP PHOSPHODIESTERASE GDPP"/>
    <property type="match status" value="1"/>
</dbReference>
<dbReference type="PANTHER" id="PTHR47618">
    <property type="entry name" value="BIFUNCTIONAL OLIGORIBONUCLEASE AND PAP PHOSPHATASE NRNA"/>
    <property type="match status" value="1"/>
</dbReference>
<dbReference type="Gene3D" id="3.90.1640.10">
    <property type="entry name" value="inorganic pyrophosphatase (n-terminal core)"/>
    <property type="match status" value="1"/>
</dbReference>
<protein>
    <submittedName>
        <fullName evidence="2">DHH family phosphoesterase</fullName>
    </submittedName>
</protein>
<dbReference type="Proteomes" id="UP001597427">
    <property type="component" value="Unassembled WGS sequence"/>
</dbReference>
<dbReference type="RefSeq" id="WP_379982942.1">
    <property type="nucleotide sequence ID" value="NZ_JBHUMO010000072.1"/>
</dbReference>
<dbReference type="PROSITE" id="PS50887">
    <property type="entry name" value="GGDEF"/>
    <property type="match status" value="1"/>
</dbReference>
<sequence>MTAIGIISLDNYDDIIDRMDDKYISSLNTLVTTMISDWANDNRIFYKRINSERYFFVAKEADIERMKENQFVLLKQVKEAEINSEFVLTLSMGIAYGEMDIEKVGEVAQNNLDLAQARGGDQVVVKDVDPNAKPQFFGGNTDGTIRRTRTRSRAMSLALKKIFLENHKIFVMGHRFPDMDAMGAAFGIASLAKLVKREAYVLFNRDEINPDMTRCLTELDKYTELENMLITEKEALAKIDNRSVLVMVDYHKPSLSISQNVYDAFEKIIIIDHHRRGDEFPNKPLLTYIETSASSASELVSEFIQFQTNHKNRLPKFVPTLLLAGIYVDTKSFAVRTTGKTFDMASFLKSQGADIALVQYLLSSDLDSYLSISRLVARSAYYRKDIVVSVADDREIYDGVTVAKTADTLLSLNGIHASFVITKQAGGVIGISARSSGKINVQTIMEALGGGGHFTNAATQIKGKNLDEVQQELFQELDKLESTKE</sequence>
<feature type="domain" description="GGDEF" evidence="1">
    <location>
        <begin position="1"/>
        <end position="128"/>
    </location>
</feature>
<dbReference type="InterPro" id="IPR038763">
    <property type="entry name" value="DHH_sf"/>
</dbReference>
<name>A0ABW5TLS6_9ENTE</name>
<dbReference type="InterPro" id="IPR003156">
    <property type="entry name" value="DHHA1_dom"/>
</dbReference>
<evidence type="ECO:0000313" key="2">
    <source>
        <dbReference type="EMBL" id="MFD2730039.1"/>
    </source>
</evidence>
<keyword evidence="3" id="KW-1185">Reference proteome</keyword>
<reference evidence="3" key="1">
    <citation type="journal article" date="2019" name="Int. J. Syst. Evol. Microbiol.">
        <title>The Global Catalogue of Microorganisms (GCM) 10K type strain sequencing project: providing services to taxonomists for standard genome sequencing and annotation.</title>
        <authorList>
            <consortium name="The Broad Institute Genomics Platform"/>
            <consortium name="The Broad Institute Genome Sequencing Center for Infectious Disease"/>
            <person name="Wu L."/>
            <person name="Ma J."/>
        </authorList>
    </citation>
    <scope>NUCLEOTIDE SEQUENCE [LARGE SCALE GENOMIC DNA]</scope>
    <source>
        <strain evidence="3">TISTR 932</strain>
    </source>
</reference>
<evidence type="ECO:0000259" key="1">
    <source>
        <dbReference type="PROSITE" id="PS50887"/>
    </source>
</evidence>
<dbReference type="SUPFAM" id="SSF64182">
    <property type="entry name" value="DHH phosphoesterases"/>
    <property type="match status" value="1"/>
</dbReference>
<organism evidence="2 3">
    <name type="scientific">Enterococcus camelliae</name>
    <dbReference type="NCBI Taxonomy" id="453959"/>
    <lineage>
        <taxon>Bacteria</taxon>
        <taxon>Bacillati</taxon>
        <taxon>Bacillota</taxon>
        <taxon>Bacilli</taxon>
        <taxon>Lactobacillales</taxon>
        <taxon>Enterococcaceae</taxon>
        <taxon>Enterococcus</taxon>
    </lineage>
</organism>
<dbReference type="Gene3D" id="3.10.310.30">
    <property type="match status" value="1"/>
</dbReference>
<evidence type="ECO:0000313" key="3">
    <source>
        <dbReference type="Proteomes" id="UP001597427"/>
    </source>
</evidence>
<dbReference type="Pfam" id="PF02272">
    <property type="entry name" value="DHHA1"/>
    <property type="match status" value="1"/>
</dbReference>
<comment type="caution">
    <text evidence="2">The sequence shown here is derived from an EMBL/GenBank/DDBJ whole genome shotgun (WGS) entry which is preliminary data.</text>
</comment>
<dbReference type="InterPro" id="IPR001667">
    <property type="entry name" value="DDH_dom"/>
</dbReference>
<dbReference type="Pfam" id="PF01368">
    <property type="entry name" value="DHH"/>
    <property type="match status" value="1"/>
</dbReference>